<dbReference type="Pfam" id="PF13966">
    <property type="entry name" value="zf-RVT"/>
    <property type="match status" value="1"/>
</dbReference>
<dbReference type="AlphaFoldDB" id="A0A1R3G7Z9"/>
<dbReference type="SUPFAM" id="SSF56219">
    <property type="entry name" value="DNase I-like"/>
    <property type="match status" value="1"/>
</dbReference>
<keyword evidence="1" id="KW-0863">Zinc-finger</keyword>
<feature type="domain" description="CCHC-type" evidence="3">
    <location>
        <begin position="211"/>
        <end position="224"/>
    </location>
</feature>
<feature type="compositionally biased region" description="Polar residues" evidence="2">
    <location>
        <begin position="245"/>
        <end position="268"/>
    </location>
</feature>
<dbReference type="Proteomes" id="UP000187203">
    <property type="component" value="Unassembled WGS sequence"/>
</dbReference>
<dbReference type="Gene3D" id="3.30.420.10">
    <property type="entry name" value="Ribonuclease H-like superfamily/Ribonuclease H"/>
    <property type="match status" value="1"/>
</dbReference>
<evidence type="ECO:0000313" key="4">
    <source>
        <dbReference type="EMBL" id="OMO54212.1"/>
    </source>
</evidence>
<dbReference type="EMBL" id="AWUE01023302">
    <property type="protein sequence ID" value="OMO54212.1"/>
    <property type="molecule type" value="Genomic_DNA"/>
</dbReference>
<dbReference type="InterPro" id="IPR044730">
    <property type="entry name" value="RNase_H-like_dom_plant"/>
</dbReference>
<evidence type="ECO:0000313" key="5">
    <source>
        <dbReference type="Proteomes" id="UP000187203"/>
    </source>
</evidence>
<dbReference type="InterPro" id="IPR036397">
    <property type="entry name" value="RNaseH_sf"/>
</dbReference>
<evidence type="ECO:0000259" key="3">
    <source>
        <dbReference type="PROSITE" id="PS50158"/>
    </source>
</evidence>
<gene>
    <name evidence="4" type="ORF">COLO4_36557</name>
</gene>
<reference evidence="5" key="1">
    <citation type="submission" date="2013-09" db="EMBL/GenBank/DDBJ databases">
        <title>Corchorus olitorius genome sequencing.</title>
        <authorList>
            <person name="Alam M."/>
            <person name="Haque M.S."/>
            <person name="Islam M.S."/>
            <person name="Emdad E.M."/>
            <person name="Islam M.M."/>
            <person name="Ahmed B."/>
            <person name="Halim A."/>
            <person name="Hossen Q.M.M."/>
            <person name="Hossain M.Z."/>
            <person name="Ahmed R."/>
            <person name="Khan M.M."/>
            <person name="Islam R."/>
            <person name="Rashid M.M."/>
            <person name="Khan S.A."/>
            <person name="Rahman M.S."/>
            <person name="Alam M."/>
            <person name="Yahiya A.S."/>
            <person name="Khan M.S."/>
            <person name="Azam M.S."/>
            <person name="Haque T."/>
            <person name="Lashkar M.Z.H."/>
            <person name="Akhand A.I."/>
            <person name="Morshed G."/>
            <person name="Roy S."/>
            <person name="Uddin K.S."/>
            <person name="Rabeya T."/>
            <person name="Hossain A.S."/>
            <person name="Chowdhury A."/>
            <person name="Snigdha A.R."/>
            <person name="Mortoza M.S."/>
            <person name="Matin S.A."/>
            <person name="Hoque S.M.E."/>
            <person name="Islam M.K."/>
            <person name="Roy D.K."/>
            <person name="Haider R."/>
            <person name="Moosa M.M."/>
            <person name="Elias S.M."/>
            <person name="Hasan A.M."/>
            <person name="Jahan S."/>
            <person name="Shafiuddin M."/>
            <person name="Mahmood N."/>
            <person name="Shommy N.S."/>
        </authorList>
    </citation>
    <scope>NUCLEOTIDE SEQUENCE [LARGE SCALE GENOMIC DNA]</scope>
    <source>
        <strain evidence="5">cv. O-4</strain>
    </source>
</reference>
<proteinExistence type="predicted"/>
<evidence type="ECO:0000256" key="2">
    <source>
        <dbReference type="SAM" id="MobiDB-lite"/>
    </source>
</evidence>
<comment type="caution">
    <text evidence="4">The sequence shown here is derived from an EMBL/GenBank/DDBJ whole genome shotgun (WGS) entry which is preliminary data.</text>
</comment>
<keyword evidence="4" id="KW-0540">Nuclease</keyword>
<dbReference type="PANTHER" id="PTHR31286:SF178">
    <property type="entry name" value="DUF4283 DOMAIN-CONTAINING PROTEIN"/>
    <property type="match status" value="1"/>
</dbReference>
<accession>A0A1R3G7Z9</accession>
<evidence type="ECO:0000256" key="1">
    <source>
        <dbReference type="PROSITE-ProRule" id="PRU00047"/>
    </source>
</evidence>
<dbReference type="InterPro" id="IPR040256">
    <property type="entry name" value="At4g02000-like"/>
</dbReference>
<dbReference type="InterPro" id="IPR026960">
    <property type="entry name" value="RVT-Znf"/>
</dbReference>
<dbReference type="Gene3D" id="3.60.10.10">
    <property type="entry name" value="Endonuclease/exonuclease/phosphatase"/>
    <property type="match status" value="1"/>
</dbReference>
<dbReference type="Pfam" id="PF14111">
    <property type="entry name" value="DUF4283"/>
    <property type="match status" value="1"/>
</dbReference>
<name>A0A1R3G7Z9_9ROSI</name>
<dbReference type="InterPro" id="IPR036691">
    <property type="entry name" value="Endo/exonu/phosph_ase_sf"/>
</dbReference>
<dbReference type="PROSITE" id="PS50158">
    <property type="entry name" value="ZF_CCHC"/>
    <property type="match status" value="1"/>
</dbReference>
<dbReference type="GO" id="GO:0003676">
    <property type="term" value="F:nucleic acid binding"/>
    <property type="evidence" value="ECO:0007669"/>
    <property type="project" value="InterPro"/>
</dbReference>
<dbReference type="InterPro" id="IPR012337">
    <property type="entry name" value="RNaseH-like_sf"/>
</dbReference>
<dbReference type="PANTHER" id="PTHR31286">
    <property type="entry name" value="GLYCINE-RICH CELL WALL STRUCTURAL PROTEIN 1.8-LIKE"/>
    <property type="match status" value="1"/>
</dbReference>
<dbReference type="InterPro" id="IPR025836">
    <property type="entry name" value="Zn_knuckle_CX2CX4HX4C"/>
</dbReference>
<dbReference type="Pfam" id="PF14392">
    <property type="entry name" value="zf-CCHC_4"/>
    <property type="match status" value="1"/>
</dbReference>
<keyword evidence="1" id="KW-0862">Zinc</keyword>
<organism evidence="4 5">
    <name type="scientific">Corchorus olitorius</name>
    <dbReference type="NCBI Taxonomy" id="93759"/>
    <lineage>
        <taxon>Eukaryota</taxon>
        <taxon>Viridiplantae</taxon>
        <taxon>Streptophyta</taxon>
        <taxon>Embryophyta</taxon>
        <taxon>Tracheophyta</taxon>
        <taxon>Spermatophyta</taxon>
        <taxon>Magnoliopsida</taxon>
        <taxon>eudicotyledons</taxon>
        <taxon>Gunneridae</taxon>
        <taxon>Pentapetalae</taxon>
        <taxon>rosids</taxon>
        <taxon>malvids</taxon>
        <taxon>Malvales</taxon>
        <taxon>Malvaceae</taxon>
        <taxon>Grewioideae</taxon>
        <taxon>Apeibeae</taxon>
        <taxon>Corchorus</taxon>
    </lineage>
</organism>
<feature type="region of interest" description="Disordered" evidence="2">
    <location>
        <begin position="351"/>
        <end position="379"/>
    </location>
</feature>
<dbReference type="Pfam" id="PF13456">
    <property type="entry name" value="RVT_3"/>
    <property type="match status" value="1"/>
</dbReference>
<dbReference type="InterPro" id="IPR002156">
    <property type="entry name" value="RNaseH_domain"/>
</dbReference>
<dbReference type="GO" id="GO:0004523">
    <property type="term" value="F:RNA-DNA hybrid ribonuclease activity"/>
    <property type="evidence" value="ECO:0007669"/>
    <property type="project" value="InterPro"/>
</dbReference>
<dbReference type="InterPro" id="IPR025558">
    <property type="entry name" value="DUF4283"/>
</dbReference>
<feature type="compositionally biased region" description="Basic and acidic residues" evidence="2">
    <location>
        <begin position="286"/>
        <end position="299"/>
    </location>
</feature>
<dbReference type="OrthoDB" id="988822at2759"/>
<dbReference type="STRING" id="93759.A0A1R3G7Z9"/>
<keyword evidence="4" id="KW-0378">Hydrolase</keyword>
<keyword evidence="1" id="KW-0479">Metal-binding</keyword>
<dbReference type="CDD" id="cd06222">
    <property type="entry name" value="RNase_H_like"/>
    <property type="match status" value="1"/>
</dbReference>
<keyword evidence="5" id="KW-1185">Reference proteome</keyword>
<dbReference type="GO" id="GO:0008270">
    <property type="term" value="F:zinc ion binding"/>
    <property type="evidence" value="ECO:0007669"/>
    <property type="project" value="UniProtKB-KW"/>
</dbReference>
<keyword evidence="4" id="KW-0255">Endonuclease</keyword>
<protein>
    <submittedName>
        <fullName evidence="4">Endonuclease/exonuclease/phosphatase</fullName>
    </submittedName>
</protein>
<sequence length="1018" mass="116190">MVLLQDEVAAREGIDDHLLQDLDVLELSTDDEVSLKIKRHSLVGKAITEKIIKLGPLRAILNKAWPLHDSLEVHELERNIFLFVFKDENDKARVLQQGPWSIMESHLMLKEWPEDATLEEIDFTLSEFWVQVHNLPLAYLTKKNAEKIASVFPGLIELDFDQDENFRWNGVLRMKVKVNIEDPLKTGFNLKRPGKLEKWVSFKYERLPDFCFSCGRLGHVAKECLFKDGQKAGDYGHGLKAIQPRQKTSQAGAGAKNSNKPSRKTSVGETAREDKGKSETLQFSLSKHEKSPSSSDHELIVAQPSVSTPRNREESLSQHLMSLDPAEMNVEVGTVEEEKVENVLENMELGLGPYGDPWEESRGQEPNTKEMSSLLGKRGRPNDMDLDLLEVEEKLKKQKAGLISQINRWVYETQPGMWDLTLIGPARDNQLLCDLFGHEKAGNELESNLISTWEVSVKGKSKGNRSNQYWFCTFVYGHPKKAGRRNVWDAITELRGNNKERWCCMGEFNAISSQAEKRGGRPIDEHQAYLFNSFIQHCNLMEVEIQGGAFSWSNNRTEEDNIQERLDKILATVEWSDFFNNAQGWYEPNIASDHNPVFLSLDKIKGSKKRDFRCYLVSLTRPLQRVIGKKNCDVIMDILDKFKNATGQMVNFSKSAVYFSSNVNGTCRRDLRNKLSVQDMAHDIPNWCETSLIQNIKDGSLRCLMNCSVEKRDVFVSNQSLSNNFWRKVWGLKSVPKVRNFIWRACKNIISTRENLVRRRHGRDSSCLRCGEEVESLEHIMFFCPFAQATWKLSHFSYSPRREGFTSFKNWWDKVACTFADFGSFSSISLISYLCWNIWKARNAFLFEGQSGEPMRVWNNAWQEFLEFMEKTAKVSPQQMSSFGSTPWQLPPNDSIKINCDAAFDKATGETGLAAVCRDHNGAIVDGISCVAFADSVDVAEALAVRMACKLALHRGWHKVIVESDNQALIHRLNNQAQKSRWDSTAVEVDIKKIASAMRLVSFVYVNRICHQSGRLDC</sequence>
<dbReference type="SUPFAM" id="SSF53098">
    <property type="entry name" value="Ribonuclease H-like"/>
    <property type="match status" value="1"/>
</dbReference>
<dbReference type="InterPro" id="IPR001878">
    <property type="entry name" value="Znf_CCHC"/>
</dbReference>
<feature type="region of interest" description="Disordered" evidence="2">
    <location>
        <begin position="244"/>
        <end position="314"/>
    </location>
</feature>